<evidence type="ECO:0000313" key="3">
    <source>
        <dbReference type="Proteomes" id="UP000095284"/>
    </source>
</evidence>
<organism evidence="3 4">
    <name type="scientific">Bursaphelenchus xylophilus</name>
    <name type="common">Pinewood nematode worm</name>
    <name type="synonym">Aphelenchoides xylophilus</name>
    <dbReference type="NCBI Taxonomy" id="6326"/>
    <lineage>
        <taxon>Eukaryota</taxon>
        <taxon>Metazoa</taxon>
        <taxon>Ecdysozoa</taxon>
        <taxon>Nematoda</taxon>
        <taxon>Chromadorea</taxon>
        <taxon>Rhabditida</taxon>
        <taxon>Tylenchina</taxon>
        <taxon>Tylenchomorpha</taxon>
        <taxon>Aphelenchoidea</taxon>
        <taxon>Aphelenchoididae</taxon>
        <taxon>Bursaphelenchus</taxon>
    </lineage>
</organism>
<accession>A0A1I7S6N2</accession>
<dbReference type="Proteomes" id="UP000095284">
    <property type="component" value="Unplaced"/>
</dbReference>
<evidence type="ECO:0000256" key="1">
    <source>
        <dbReference type="SAM" id="MobiDB-lite"/>
    </source>
</evidence>
<feature type="chain" id="PRO_5009305577" evidence="2">
    <location>
        <begin position="22"/>
        <end position="97"/>
    </location>
</feature>
<feature type="signal peptide" evidence="2">
    <location>
        <begin position="1"/>
        <end position="21"/>
    </location>
</feature>
<feature type="compositionally biased region" description="Basic residues" evidence="1">
    <location>
        <begin position="56"/>
        <end position="77"/>
    </location>
</feature>
<dbReference type="WBParaSite" id="BXY_0867000.1">
    <property type="protein sequence ID" value="BXY_0867000.1"/>
    <property type="gene ID" value="BXY_0867000"/>
</dbReference>
<reference evidence="4" key="1">
    <citation type="submission" date="2016-11" db="UniProtKB">
        <authorList>
            <consortium name="WormBaseParasite"/>
        </authorList>
    </citation>
    <scope>IDENTIFICATION</scope>
</reference>
<feature type="region of interest" description="Disordered" evidence="1">
    <location>
        <begin position="51"/>
        <end position="97"/>
    </location>
</feature>
<evidence type="ECO:0000256" key="2">
    <source>
        <dbReference type="SAM" id="SignalP"/>
    </source>
</evidence>
<keyword evidence="2" id="KW-0732">Signal</keyword>
<dbReference type="AlphaFoldDB" id="A0A1I7S6N2"/>
<evidence type="ECO:0000313" key="4">
    <source>
        <dbReference type="WBParaSite" id="BXY_0867000.1"/>
    </source>
</evidence>
<proteinExistence type="predicted"/>
<protein>
    <submittedName>
        <fullName evidence="4">Secreted protein</fullName>
    </submittedName>
</protein>
<feature type="compositionally biased region" description="Polar residues" evidence="1">
    <location>
        <begin position="87"/>
        <end position="97"/>
    </location>
</feature>
<name>A0A1I7S6N2_BURXY</name>
<sequence>MRLTILFFLLVSVIFISNVSAKEVVGEEALLQFHKQLAKLTAEFSQLIKGKTNHGANKKVKKAKKDKKQKKSKSKKSKKEEKKSSKHAATTTRSEEE</sequence>